<feature type="region of interest" description="Disordered" evidence="1">
    <location>
        <begin position="139"/>
        <end position="257"/>
    </location>
</feature>
<evidence type="ECO:0000313" key="3">
    <source>
        <dbReference type="Proteomes" id="UP000241138"/>
    </source>
</evidence>
<dbReference type="EMBL" id="MG944216">
    <property type="protein sequence ID" value="AVJ51023.1"/>
    <property type="molecule type" value="Genomic_DNA"/>
</dbReference>
<protein>
    <submittedName>
        <fullName evidence="2">Uncharacterized protein</fullName>
    </submittedName>
</protein>
<dbReference type="Proteomes" id="UP000241138">
    <property type="component" value="Segment"/>
</dbReference>
<feature type="compositionally biased region" description="Basic residues" evidence="1">
    <location>
        <begin position="231"/>
        <end position="257"/>
    </location>
</feature>
<reference evidence="2 3" key="1">
    <citation type="submission" date="2018-02" db="EMBL/GenBank/DDBJ databases">
        <authorList>
            <person name="Zacj K.M."/>
            <person name="Aull H.G."/>
            <person name="Garlena R.A."/>
            <person name="Russell D.A."/>
            <person name="Pope W.H."/>
            <person name="Jacobs-Sera D."/>
            <person name="Hatfull G.F."/>
        </authorList>
    </citation>
    <scope>NUCLEOTIDE SEQUENCE [LARGE SCALE GENOMIC DNA]</scope>
</reference>
<feature type="compositionally biased region" description="Acidic residues" evidence="1">
    <location>
        <begin position="145"/>
        <end position="227"/>
    </location>
</feature>
<accession>A0A2P1CIH2</accession>
<gene>
    <name evidence="2" type="primary">32</name>
    <name evidence="2" type="ORF">PBI_PAJAZA_32</name>
</gene>
<organism evidence="2 3">
    <name type="scientific">Microbacterium phage Pajaza</name>
    <dbReference type="NCBI Taxonomy" id="2099443"/>
    <lineage>
        <taxon>Viruses</taxon>
        <taxon>Duplodnaviria</taxon>
        <taxon>Heunggongvirae</taxon>
        <taxon>Uroviricota</taxon>
        <taxon>Caudoviricetes</taxon>
        <taxon>Pikminvirus</taxon>
        <taxon>Pikminvirus pikmin</taxon>
    </lineage>
</organism>
<name>A0A2P1CIH2_9CAUD</name>
<proteinExistence type="predicted"/>
<sequence>MDPLTKNSQKEETIMAKKIRLDFSKVEERSGWNTRQIPEGLYKATVAAVQETEAQDGTAMLVYAFVPTDSKYKSRRFPYYCKLQQNQLWKLRDLLVAAGVDVPKKAQQIDPAKIVGATVAIEVEDDSYNGQVRSQVQGVYKTDILEDDDDVTDEDDEEYDDEEEYEDEEFDDADEEEYEDDEDEVDDDEEELDEDEEDDLDEDDLEDEDLDDEELYDDEDEEDEEPEPAPKRRAPAKKAPAKAAPKKAPAKRTVRRR</sequence>
<dbReference type="Pfam" id="PF05037">
    <property type="entry name" value="DUF669"/>
    <property type="match status" value="1"/>
</dbReference>
<evidence type="ECO:0000313" key="2">
    <source>
        <dbReference type="EMBL" id="AVJ51023.1"/>
    </source>
</evidence>
<dbReference type="InterPro" id="IPR007731">
    <property type="entry name" value="DUF669"/>
</dbReference>
<evidence type="ECO:0000256" key="1">
    <source>
        <dbReference type="SAM" id="MobiDB-lite"/>
    </source>
</evidence>